<dbReference type="EMBL" id="WNKQ01000013">
    <property type="protein sequence ID" value="KAF5847591.1"/>
    <property type="molecule type" value="Genomic_DNA"/>
</dbReference>
<name>A0A8H6DT87_COCSA</name>
<organism evidence="1 2">
    <name type="scientific">Cochliobolus sativus</name>
    <name type="common">Common root rot and spot blotch fungus</name>
    <name type="synonym">Bipolaris sorokiniana</name>
    <dbReference type="NCBI Taxonomy" id="45130"/>
    <lineage>
        <taxon>Eukaryota</taxon>
        <taxon>Fungi</taxon>
        <taxon>Dikarya</taxon>
        <taxon>Ascomycota</taxon>
        <taxon>Pezizomycotina</taxon>
        <taxon>Dothideomycetes</taxon>
        <taxon>Pleosporomycetidae</taxon>
        <taxon>Pleosporales</taxon>
        <taxon>Pleosporineae</taxon>
        <taxon>Pleosporaceae</taxon>
        <taxon>Bipolaris</taxon>
    </lineage>
</organism>
<accession>A0A8H6DT87</accession>
<protein>
    <submittedName>
        <fullName evidence="1">Uncharacterized protein</fullName>
    </submittedName>
</protein>
<dbReference type="AlphaFoldDB" id="A0A8H6DT87"/>
<reference evidence="1" key="1">
    <citation type="submission" date="2019-11" db="EMBL/GenBank/DDBJ databases">
        <title>Bipolaris sorokiniana Genome sequencing.</title>
        <authorList>
            <person name="Wang H."/>
        </authorList>
    </citation>
    <scope>NUCLEOTIDE SEQUENCE</scope>
</reference>
<gene>
    <name evidence="1" type="ORF">GGP41_000378</name>
</gene>
<sequence>MNFMLLLFPRPHFYIDSYLSGRQCRTASHLLGRMEENWVRDERCGIKPSHIQLRRNMLVPQSINNVRILSQTNIAEFPSV</sequence>
<comment type="caution">
    <text evidence="1">The sequence shown here is derived from an EMBL/GenBank/DDBJ whole genome shotgun (WGS) entry which is preliminary data.</text>
</comment>
<proteinExistence type="predicted"/>
<dbReference type="Proteomes" id="UP000624244">
    <property type="component" value="Unassembled WGS sequence"/>
</dbReference>
<evidence type="ECO:0000313" key="2">
    <source>
        <dbReference type="Proteomes" id="UP000624244"/>
    </source>
</evidence>
<evidence type="ECO:0000313" key="1">
    <source>
        <dbReference type="EMBL" id="KAF5847591.1"/>
    </source>
</evidence>